<dbReference type="RefSeq" id="WP_051786364.1">
    <property type="nucleotide sequence ID" value="NZ_JOKH01000005.1"/>
</dbReference>
<dbReference type="eggNOG" id="COG3677">
    <property type="taxonomic scope" value="Bacteria"/>
</dbReference>
<dbReference type="AlphaFoldDB" id="A0A081ND72"/>
<protein>
    <recommendedName>
        <fullName evidence="2">ISXO2-like transposase domain-containing protein</fullName>
    </recommendedName>
</protein>
<evidence type="ECO:0000259" key="2">
    <source>
        <dbReference type="Pfam" id="PF12762"/>
    </source>
</evidence>
<dbReference type="InterPro" id="IPR024445">
    <property type="entry name" value="Tnp_ISXO2-like"/>
</dbReference>
<sequence>MQIDDAYWGGEKHGGKRGRGSENKHPFVAAVQTNDDGHPQYMRLSLVTRFRKKELELYLSDNTCSWQLQSDGHYLQNKPSRGQRRRNTQRRLLETLANYAH</sequence>
<dbReference type="OrthoDB" id="7355934at2"/>
<reference evidence="3 4" key="1">
    <citation type="submission" date="2014-06" db="EMBL/GenBank/DDBJ databases">
        <title>Whole Genome Sequences of Three Symbiotic Endozoicomonas Bacteria.</title>
        <authorList>
            <person name="Neave M.J."/>
            <person name="Apprill A."/>
            <person name="Voolstra C.R."/>
        </authorList>
    </citation>
    <scope>NUCLEOTIDE SEQUENCE [LARGE SCALE GENOMIC DNA]</scope>
    <source>
        <strain evidence="3 4">DSM 25634</strain>
    </source>
</reference>
<dbReference type="Proteomes" id="UP000028073">
    <property type="component" value="Unassembled WGS sequence"/>
</dbReference>
<gene>
    <name evidence="3" type="ORF">GZ78_21220</name>
</gene>
<evidence type="ECO:0000313" key="4">
    <source>
        <dbReference type="Proteomes" id="UP000028073"/>
    </source>
</evidence>
<evidence type="ECO:0000313" key="3">
    <source>
        <dbReference type="EMBL" id="KEQ16395.1"/>
    </source>
</evidence>
<evidence type="ECO:0000256" key="1">
    <source>
        <dbReference type="SAM" id="MobiDB-lite"/>
    </source>
</evidence>
<accession>A0A081ND72</accession>
<keyword evidence="4" id="KW-1185">Reference proteome</keyword>
<comment type="caution">
    <text evidence="3">The sequence shown here is derived from an EMBL/GenBank/DDBJ whole genome shotgun (WGS) entry which is preliminary data.</text>
</comment>
<dbReference type="EMBL" id="JOKH01000005">
    <property type="protein sequence ID" value="KEQ16395.1"/>
    <property type="molecule type" value="Genomic_DNA"/>
</dbReference>
<dbReference type="STRING" id="1137799.GZ78_21220"/>
<feature type="domain" description="ISXO2-like transposase" evidence="2">
    <location>
        <begin position="2"/>
        <end position="55"/>
    </location>
</feature>
<organism evidence="3 4">
    <name type="scientific">Endozoicomonas numazuensis</name>
    <dbReference type="NCBI Taxonomy" id="1137799"/>
    <lineage>
        <taxon>Bacteria</taxon>
        <taxon>Pseudomonadati</taxon>
        <taxon>Pseudomonadota</taxon>
        <taxon>Gammaproteobacteria</taxon>
        <taxon>Oceanospirillales</taxon>
        <taxon>Endozoicomonadaceae</taxon>
        <taxon>Endozoicomonas</taxon>
    </lineage>
</organism>
<proteinExistence type="predicted"/>
<name>A0A081ND72_9GAMM</name>
<dbReference type="Pfam" id="PF12762">
    <property type="entry name" value="DDE_Tnp_IS1595"/>
    <property type="match status" value="1"/>
</dbReference>
<feature type="region of interest" description="Disordered" evidence="1">
    <location>
        <begin position="1"/>
        <end position="25"/>
    </location>
</feature>